<evidence type="ECO:0000313" key="9">
    <source>
        <dbReference type="EMBL" id="RFU71976.1"/>
    </source>
</evidence>
<dbReference type="InterPro" id="IPR025279">
    <property type="entry name" value="NST1"/>
</dbReference>
<comment type="caution">
    <text evidence="9">The sequence shown here is derived from an EMBL/GenBank/DDBJ whole genome shotgun (WGS) entry which is preliminary data.</text>
</comment>
<sequence length="290" mass="32062">MPAHHQKPAPLAPASPRNTAKYTNKDGSKFITVPKGSPSDSSRPSTPTVAKSNYAPPPSDLTGLDTSAPTVNRKKQKRRQKAAAKAAAAQAANGHPSPALSSDKQLSADYELVASDEDDDVEYDLADDVEPIPTTNGHTIDAKSNKKNKKKKKKNGVGANAEEVEPEQQHHHRHHHHHHHHYHEDGPAPTASISRGSGMSRDKIWSTSNHEERERIKEFWLGLGEDDRKSLVKVEKDAVLKKMKEQQKHTCSCTVCGRKRTAIEEELEGLYDAYYLELEQFANQGEGPPM</sequence>
<comment type="subcellular location">
    <subcellularLocation>
        <location evidence="1 7">Cytoplasm</location>
    </subcellularLocation>
</comment>
<feature type="compositionally biased region" description="Basic residues" evidence="8">
    <location>
        <begin position="145"/>
        <end position="155"/>
    </location>
</feature>
<keyword evidence="5 7" id="KW-0346">Stress response</keyword>
<evidence type="ECO:0000256" key="1">
    <source>
        <dbReference type="ARBA" id="ARBA00004496"/>
    </source>
</evidence>
<evidence type="ECO:0000256" key="7">
    <source>
        <dbReference type="RuleBase" id="RU049441"/>
    </source>
</evidence>
<keyword evidence="4 7" id="KW-0963">Cytoplasm</keyword>
<accession>A0A395N779</accession>
<keyword evidence="10" id="KW-1185">Reference proteome</keyword>
<reference evidence="9 10" key="1">
    <citation type="journal article" date="2018" name="PLoS Pathog.">
        <title>Evolution of structural diversity of trichothecenes, a family of toxins produced by plant pathogenic and entomopathogenic fungi.</title>
        <authorList>
            <person name="Proctor R.H."/>
            <person name="McCormick S.P."/>
            <person name="Kim H.S."/>
            <person name="Cardoza R.E."/>
            <person name="Stanley A.M."/>
            <person name="Lindo L."/>
            <person name="Kelly A."/>
            <person name="Brown D.W."/>
            <person name="Lee T."/>
            <person name="Vaughan M.M."/>
            <person name="Alexander N.J."/>
            <person name="Busman M."/>
            <person name="Gutierrez S."/>
        </authorList>
    </citation>
    <scope>NUCLEOTIDE SEQUENCE [LARGE SCALE GENOMIC DNA]</scope>
    <source>
        <strain evidence="9 10">IBT 40837</strain>
    </source>
</reference>
<evidence type="ECO:0000256" key="3">
    <source>
        <dbReference type="ARBA" id="ARBA00020733"/>
    </source>
</evidence>
<feature type="compositionally biased region" description="Low complexity" evidence="8">
    <location>
        <begin position="34"/>
        <end position="47"/>
    </location>
</feature>
<dbReference type="Proteomes" id="UP000266272">
    <property type="component" value="Unassembled WGS sequence"/>
</dbReference>
<dbReference type="STRING" id="490622.A0A395N779"/>
<protein>
    <recommendedName>
        <fullName evidence="3 7">Stress response protein NST1</fullName>
    </recommendedName>
</protein>
<comment type="function">
    <text evidence="7">May act as a negative regulator of salt tolerance.</text>
</comment>
<gene>
    <name evidence="9" type="ORF">TARUN_10285</name>
</gene>
<evidence type="ECO:0000256" key="8">
    <source>
        <dbReference type="SAM" id="MobiDB-lite"/>
    </source>
</evidence>
<evidence type="ECO:0000256" key="6">
    <source>
        <dbReference type="ARBA" id="ARBA00023054"/>
    </source>
</evidence>
<name>A0A395N779_TRIAR</name>
<dbReference type="OrthoDB" id="21629at2759"/>
<organism evidence="9 10">
    <name type="scientific">Trichoderma arundinaceum</name>
    <dbReference type="NCBI Taxonomy" id="490622"/>
    <lineage>
        <taxon>Eukaryota</taxon>
        <taxon>Fungi</taxon>
        <taxon>Dikarya</taxon>
        <taxon>Ascomycota</taxon>
        <taxon>Pezizomycotina</taxon>
        <taxon>Sordariomycetes</taxon>
        <taxon>Hypocreomycetidae</taxon>
        <taxon>Hypocreales</taxon>
        <taxon>Hypocreaceae</taxon>
        <taxon>Trichoderma</taxon>
    </lineage>
</organism>
<evidence type="ECO:0000256" key="2">
    <source>
        <dbReference type="ARBA" id="ARBA00007112"/>
    </source>
</evidence>
<dbReference type="EMBL" id="PXOA01001060">
    <property type="protein sequence ID" value="RFU71976.1"/>
    <property type="molecule type" value="Genomic_DNA"/>
</dbReference>
<feature type="region of interest" description="Disordered" evidence="8">
    <location>
        <begin position="1"/>
        <end position="206"/>
    </location>
</feature>
<feature type="compositionally biased region" description="Acidic residues" evidence="8">
    <location>
        <begin position="114"/>
        <end position="130"/>
    </location>
</feature>
<keyword evidence="6 7" id="KW-0175">Coiled coil</keyword>
<feature type="non-terminal residue" evidence="9">
    <location>
        <position position="290"/>
    </location>
</feature>
<dbReference type="Pfam" id="PF13945">
    <property type="entry name" value="NST1"/>
    <property type="match status" value="1"/>
</dbReference>
<proteinExistence type="inferred from homology"/>
<dbReference type="AlphaFoldDB" id="A0A395N779"/>
<evidence type="ECO:0000256" key="4">
    <source>
        <dbReference type="ARBA" id="ARBA00022490"/>
    </source>
</evidence>
<comment type="similarity">
    <text evidence="2 7">Belongs to the NST1 family.</text>
</comment>
<evidence type="ECO:0000256" key="5">
    <source>
        <dbReference type="ARBA" id="ARBA00023016"/>
    </source>
</evidence>
<feature type="compositionally biased region" description="Basic residues" evidence="8">
    <location>
        <begin position="72"/>
        <end position="82"/>
    </location>
</feature>
<feature type="compositionally biased region" description="Low complexity" evidence="8">
    <location>
        <begin position="83"/>
        <end position="92"/>
    </location>
</feature>
<dbReference type="GO" id="GO:0005737">
    <property type="term" value="C:cytoplasm"/>
    <property type="evidence" value="ECO:0007669"/>
    <property type="project" value="UniProtKB-SubCell"/>
</dbReference>
<evidence type="ECO:0000313" key="10">
    <source>
        <dbReference type="Proteomes" id="UP000266272"/>
    </source>
</evidence>
<feature type="compositionally biased region" description="Basic residues" evidence="8">
    <location>
        <begin position="170"/>
        <end position="181"/>
    </location>
</feature>